<evidence type="ECO:0000256" key="6">
    <source>
        <dbReference type="SAM" id="MobiDB-lite"/>
    </source>
</evidence>
<dbReference type="Proteomes" id="UP000663505">
    <property type="component" value="Chromosome"/>
</dbReference>
<sequence length="102" mass="10769">MIPPVPVTPIQPSIQTPSIQGATSANNTSSSGFSNFLSQAFNQANQLSNTADNMSAQYAAGAPVSVQQVMIAQQKASLALELVVQVRDRAVSAYQSIMNMQI</sequence>
<dbReference type="KEGG" id="afx:JZ786_12105"/>
<feature type="region of interest" description="Disordered" evidence="6">
    <location>
        <begin position="1"/>
        <end position="30"/>
    </location>
</feature>
<evidence type="ECO:0000256" key="2">
    <source>
        <dbReference type="ARBA" id="ARBA00009272"/>
    </source>
</evidence>
<dbReference type="PANTHER" id="PTHR34653">
    <property type="match status" value="1"/>
</dbReference>
<evidence type="ECO:0000313" key="8">
    <source>
        <dbReference type="Proteomes" id="UP000663505"/>
    </source>
</evidence>
<name>A0A9X7Z9E4_9BACL</name>
<gene>
    <name evidence="4 7" type="primary">fliE</name>
    <name evidence="7" type="ORF">JZ786_12105</name>
</gene>
<comment type="similarity">
    <text evidence="2 4">Belongs to the FliE family.</text>
</comment>
<reference evidence="7 8" key="1">
    <citation type="submission" date="2021-02" db="EMBL/GenBank/DDBJ databases">
        <title>Alicyclobacillus curvatus sp. nov. and Alicyclobacillus mengziensis sp. nov., two acidophilic bacteria isolated from acid mine drainage.</title>
        <authorList>
            <person name="Huang Y."/>
        </authorList>
    </citation>
    <scope>NUCLEOTIDE SEQUENCE [LARGE SCALE GENOMIC DNA]</scope>
    <source>
        <strain evidence="7 8">S30H14</strain>
    </source>
</reference>
<dbReference type="RefSeq" id="WP_206658874.1">
    <property type="nucleotide sequence ID" value="NZ_CP071182.1"/>
</dbReference>
<evidence type="ECO:0000256" key="3">
    <source>
        <dbReference type="ARBA" id="ARBA00023143"/>
    </source>
</evidence>
<protein>
    <recommendedName>
        <fullName evidence="4 5">Flagellar hook-basal body complex protein FliE</fullName>
    </recommendedName>
</protein>
<dbReference type="HAMAP" id="MF_00724">
    <property type="entry name" value="FliE"/>
    <property type="match status" value="1"/>
</dbReference>
<keyword evidence="3 4" id="KW-0975">Bacterial flagellum</keyword>
<evidence type="ECO:0000256" key="4">
    <source>
        <dbReference type="HAMAP-Rule" id="MF_00724"/>
    </source>
</evidence>
<dbReference type="PANTHER" id="PTHR34653:SF1">
    <property type="entry name" value="FLAGELLAR HOOK-BASAL BODY COMPLEX PROTEIN FLIE"/>
    <property type="match status" value="1"/>
</dbReference>
<feature type="compositionally biased region" description="Polar residues" evidence="6">
    <location>
        <begin position="10"/>
        <end position="30"/>
    </location>
</feature>
<proteinExistence type="inferred from homology"/>
<dbReference type="EMBL" id="CP071182">
    <property type="protein sequence ID" value="QSO49565.1"/>
    <property type="molecule type" value="Genomic_DNA"/>
</dbReference>
<dbReference type="InterPro" id="IPR001624">
    <property type="entry name" value="FliE"/>
</dbReference>
<dbReference type="AlphaFoldDB" id="A0A9X7Z9E4"/>
<dbReference type="GO" id="GO:0003774">
    <property type="term" value="F:cytoskeletal motor activity"/>
    <property type="evidence" value="ECO:0007669"/>
    <property type="project" value="InterPro"/>
</dbReference>
<evidence type="ECO:0000256" key="5">
    <source>
        <dbReference type="NCBIfam" id="TIGR00205"/>
    </source>
</evidence>
<evidence type="ECO:0000256" key="1">
    <source>
        <dbReference type="ARBA" id="ARBA00004117"/>
    </source>
</evidence>
<keyword evidence="7" id="KW-0282">Flagellum</keyword>
<dbReference type="GO" id="GO:0071973">
    <property type="term" value="P:bacterial-type flagellum-dependent cell motility"/>
    <property type="evidence" value="ECO:0007669"/>
    <property type="project" value="InterPro"/>
</dbReference>
<keyword evidence="8" id="KW-1185">Reference proteome</keyword>
<keyword evidence="7" id="KW-0966">Cell projection</keyword>
<comment type="subcellular location">
    <subcellularLocation>
        <location evidence="1 4">Bacterial flagellum basal body</location>
    </subcellularLocation>
</comment>
<keyword evidence="7" id="KW-0969">Cilium</keyword>
<dbReference type="GO" id="GO:0009425">
    <property type="term" value="C:bacterial-type flagellum basal body"/>
    <property type="evidence" value="ECO:0007669"/>
    <property type="project" value="UniProtKB-SubCell"/>
</dbReference>
<dbReference type="PRINTS" id="PR01006">
    <property type="entry name" value="FLGHOOKFLIE"/>
</dbReference>
<evidence type="ECO:0000313" key="7">
    <source>
        <dbReference type="EMBL" id="QSO49565.1"/>
    </source>
</evidence>
<accession>A0A9X7Z9E4</accession>
<organism evidence="7 8">
    <name type="scientific">Alicyclobacillus mengziensis</name>
    <dbReference type="NCBI Taxonomy" id="2931921"/>
    <lineage>
        <taxon>Bacteria</taxon>
        <taxon>Bacillati</taxon>
        <taxon>Bacillota</taxon>
        <taxon>Bacilli</taxon>
        <taxon>Bacillales</taxon>
        <taxon>Alicyclobacillaceae</taxon>
        <taxon>Alicyclobacillus</taxon>
    </lineage>
</organism>
<dbReference type="GO" id="GO:0005198">
    <property type="term" value="F:structural molecule activity"/>
    <property type="evidence" value="ECO:0007669"/>
    <property type="project" value="UniProtKB-UniRule"/>
</dbReference>
<dbReference type="NCBIfam" id="TIGR00205">
    <property type="entry name" value="fliE"/>
    <property type="match status" value="1"/>
</dbReference>
<dbReference type="Pfam" id="PF02049">
    <property type="entry name" value="FliE"/>
    <property type="match status" value="1"/>
</dbReference>